<dbReference type="GO" id="GO:0006360">
    <property type="term" value="P:transcription by RNA polymerase I"/>
    <property type="evidence" value="ECO:0007669"/>
    <property type="project" value="InterPro"/>
</dbReference>
<dbReference type="EMBL" id="VJMJ01000052">
    <property type="protein sequence ID" value="KAF0740468.1"/>
    <property type="molecule type" value="Genomic_DNA"/>
</dbReference>
<accession>A0A6G0XJJ9</accession>
<evidence type="ECO:0000313" key="2">
    <source>
        <dbReference type="EMBL" id="KAF0740468.1"/>
    </source>
</evidence>
<dbReference type="AlphaFoldDB" id="A0A6G0XJJ9"/>
<dbReference type="Gene3D" id="6.20.250.70">
    <property type="match status" value="1"/>
</dbReference>
<sequence>MSDGSGSESEEEFVLPPGFEIVHGGSVTKGSLNDKELWLFRLPKDMNASVLNGVTLKLPKDQGSTIEVPVEVEGSTKQFKLKSNDSHLYSQVVNLVPDKAKSQTYVPGKPFTRSFSLIETITVPPTPTPPAAQAKRSNELDDGAETTPKKKKKSKKHRS</sequence>
<dbReference type="VEuPathDB" id="FungiDB:AeMF1_010455"/>
<protein>
    <submittedName>
        <fullName evidence="2">Uncharacterized protein</fullName>
    </submittedName>
</protein>
<dbReference type="InterPro" id="IPR013240">
    <property type="entry name" value="DNA-dir_RNA_pol1_su_RPA34"/>
</dbReference>
<proteinExistence type="predicted"/>
<evidence type="ECO:0000313" key="3">
    <source>
        <dbReference type="Proteomes" id="UP000481153"/>
    </source>
</evidence>
<dbReference type="Pfam" id="PF08208">
    <property type="entry name" value="RNA_polI_A34"/>
    <property type="match status" value="1"/>
</dbReference>
<keyword evidence="3" id="KW-1185">Reference proteome</keyword>
<name>A0A6G0XJJ9_9STRA</name>
<gene>
    <name evidence="2" type="ORF">Ae201684_004202</name>
</gene>
<dbReference type="Proteomes" id="UP000481153">
    <property type="component" value="Unassembled WGS sequence"/>
</dbReference>
<reference evidence="2 3" key="1">
    <citation type="submission" date="2019-07" db="EMBL/GenBank/DDBJ databases">
        <title>Genomics analysis of Aphanomyces spp. identifies a new class of oomycete effector associated with host adaptation.</title>
        <authorList>
            <person name="Gaulin E."/>
        </authorList>
    </citation>
    <scope>NUCLEOTIDE SEQUENCE [LARGE SCALE GENOMIC DNA]</scope>
    <source>
        <strain evidence="2 3">ATCC 201684</strain>
    </source>
</reference>
<feature type="region of interest" description="Disordered" evidence="1">
    <location>
        <begin position="121"/>
        <end position="159"/>
    </location>
</feature>
<evidence type="ECO:0000256" key="1">
    <source>
        <dbReference type="SAM" id="MobiDB-lite"/>
    </source>
</evidence>
<comment type="caution">
    <text evidence="2">The sequence shown here is derived from an EMBL/GenBank/DDBJ whole genome shotgun (WGS) entry which is preliminary data.</text>
</comment>
<organism evidence="2 3">
    <name type="scientific">Aphanomyces euteiches</name>
    <dbReference type="NCBI Taxonomy" id="100861"/>
    <lineage>
        <taxon>Eukaryota</taxon>
        <taxon>Sar</taxon>
        <taxon>Stramenopiles</taxon>
        <taxon>Oomycota</taxon>
        <taxon>Saprolegniomycetes</taxon>
        <taxon>Saprolegniales</taxon>
        <taxon>Verrucalvaceae</taxon>
        <taxon>Aphanomyces</taxon>
    </lineage>
</organism>
<feature type="compositionally biased region" description="Basic residues" evidence="1">
    <location>
        <begin position="149"/>
        <end position="159"/>
    </location>
</feature>